<proteinExistence type="predicted"/>
<evidence type="ECO:0000256" key="1">
    <source>
        <dbReference type="SAM" id="Phobius"/>
    </source>
</evidence>
<sequence>MIETSNINYHFREWPYGKFRNDNFFMDLVIWLIGLPIVGLVLIMPVAILFRLLEVNNNVMINRAIAIVSISVAMVFGLKKILKNRSDKHRSWLKEKELYEKEFAKSYAEKNTITNIIQYWTIEEDEPIYGYLIRTQENEWFYIISEQLGEFELDSFPKSQVTIIRAPFSKNILEIDTKGREAKYMDTVQLYKFIDDYSYVNLGFDVLAPALCQTLQTSLVEDEKQES</sequence>
<dbReference type="Proteomes" id="UP000318384">
    <property type="component" value="Chromosome"/>
</dbReference>
<keyword evidence="3" id="KW-1185">Reference proteome</keyword>
<name>A0A517X1Q4_9PLAN</name>
<dbReference type="EMBL" id="CP037422">
    <property type="protein sequence ID" value="QDU11430.1"/>
    <property type="molecule type" value="Genomic_DNA"/>
</dbReference>
<evidence type="ECO:0000313" key="3">
    <source>
        <dbReference type="Proteomes" id="UP000318384"/>
    </source>
</evidence>
<evidence type="ECO:0000313" key="2">
    <source>
        <dbReference type="EMBL" id="QDU11430.1"/>
    </source>
</evidence>
<dbReference type="AlphaFoldDB" id="A0A517X1Q4"/>
<organism evidence="2 3">
    <name type="scientific">Gimesia aquarii</name>
    <dbReference type="NCBI Taxonomy" id="2527964"/>
    <lineage>
        <taxon>Bacteria</taxon>
        <taxon>Pseudomonadati</taxon>
        <taxon>Planctomycetota</taxon>
        <taxon>Planctomycetia</taxon>
        <taxon>Planctomycetales</taxon>
        <taxon>Planctomycetaceae</taxon>
        <taxon>Gimesia</taxon>
    </lineage>
</organism>
<feature type="transmembrane region" description="Helical" evidence="1">
    <location>
        <begin position="59"/>
        <end position="78"/>
    </location>
</feature>
<keyword evidence="1" id="KW-0812">Transmembrane</keyword>
<feature type="transmembrane region" description="Helical" evidence="1">
    <location>
        <begin position="28"/>
        <end position="53"/>
    </location>
</feature>
<keyword evidence="1" id="KW-0472">Membrane</keyword>
<accession>A0A517X1Q4</accession>
<protein>
    <submittedName>
        <fullName evidence="2">Uncharacterized protein</fullName>
    </submittedName>
</protein>
<dbReference type="RefSeq" id="WP_145179219.1">
    <property type="nucleotide sequence ID" value="NZ_CP037422.1"/>
</dbReference>
<dbReference type="OrthoDB" id="9931441at2"/>
<keyword evidence="1" id="KW-1133">Transmembrane helix</keyword>
<reference evidence="2 3" key="1">
    <citation type="submission" date="2019-03" db="EMBL/GenBank/DDBJ databases">
        <title>Deep-cultivation of Planctomycetes and their phenomic and genomic characterization uncovers novel biology.</title>
        <authorList>
            <person name="Wiegand S."/>
            <person name="Jogler M."/>
            <person name="Boedeker C."/>
            <person name="Pinto D."/>
            <person name="Vollmers J."/>
            <person name="Rivas-Marin E."/>
            <person name="Kohn T."/>
            <person name="Peeters S.H."/>
            <person name="Heuer A."/>
            <person name="Rast P."/>
            <person name="Oberbeckmann S."/>
            <person name="Bunk B."/>
            <person name="Jeske O."/>
            <person name="Meyerdierks A."/>
            <person name="Storesund J.E."/>
            <person name="Kallscheuer N."/>
            <person name="Luecker S."/>
            <person name="Lage O.M."/>
            <person name="Pohl T."/>
            <person name="Merkel B.J."/>
            <person name="Hornburger P."/>
            <person name="Mueller R.-W."/>
            <person name="Bruemmer F."/>
            <person name="Labrenz M."/>
            <person name="Spormann A.M."/>
            <person name="Op den Camp H."/>
            <person name="Overmann J."/>
            <person name="Amann R."/>
            <person name="Jetten M.S.M."/>
            <person name="Mascher T."/>
            <person name="Medema M.H."/>
            <person name="Devos D.P."/>
            <person name="Kaster A.-K."/>
            <person name="Ovreas L."/>
            <person name="Rohde M."/>
            <person name="Galperin M.Y."/>
            <person name="Jogler C."/>
        </authorList>
    </citation>
    <scope>NUCLEOTIDE SEQUENCE [LARGE SCALE GENOMIC DNA]</scope>
    <source>
        <strain evidence="2 3">V202</strain>
    </source>
</reference>
<gene>
    <name evidence="2" type="ORF">V202x_48520</name>
</gene>